<dbReference type="Proteomes" id="UP001144978">
    <property type="component" value="Unassembled WGS sequence"/>
</dbReference>
<accession>A0ACC1MXR5</accession>
<keyword evidence="2" id="KW-1185">Reference proteome</keyword>
<gene>
    <name evidence="1" type="ORF">NUW54_g12561</name>
</gene>
<dbReference type="EMBL" id="JANSHE010005402">
    <property type="protein sequence ID" value="KAJ2971166.1"/>
    <property type="molecule type" value="Genomic_DNA"/>
</dbReference>
<comment type="caution">
    <text evidence="1">The sequence shown here is derived from an EMBL/GenBank/DDBJ whole genome shotgun (WGS) entry which is preliminary data.</text>
</comment>
<evidence type="ECO:0000313" key="2">
    <source>
        <dbReference type="Proteomes" id="UP001144978"/>
    </source>
</evidence>
<name>A0ACC1MXR5_9APHY</name>
<sequence length="197" mass="21643">MVGTSLPPGTAPIKPEFLVSVKPRDVPDDDAAEGTTSHVNGRPDAMPGAEGVEEGAKKLSGAQRKKLAKEERKKHRGANKGRRFQKVRDEVELCFRIASGKDCEFGDEYVSLLLSSRCGTTEPSRCRFTHDVAAYLAAKPRDIHLPSPEDLSDKPPFVRLPDVEMAEAADAPQTSLDPRWPRRRSRTVLGILVSETN</sequence>
<organism evidence="1 2">
    <name type="scientific">Trametes sanguinea</name>
    <dbReference type="NCBI Taxonomy" id="158606"/>
    <lineage>
        <taxon>Eukaryota</taxon>
        <taxon>Fungi</taxon>
        <taxon>Dikarya</taxon>
        <taxon>Basidiomycota</taxon>
        <taxon>Agaricomycotina</taxon>
        <taxon>Agaricomycetes</taxon>
        <taxon>Polyporales</taxon>
        <taxon>Polyporaceae</taxon>
        <taxon>Trametes</taxon>
    </lineage>
</organism>
<reference evidence="1" key="1">
    <citation type="submission" date="2022-08" db="EMBL/GenBank/DDBJ databases">
        <title>Genome Sequence of Pycnoporus sanguineus.</title>
        <authorList>
            <person name="Buettner E."/>
        </authorList>
    </citation>
    <scope>NUCLEOTIDE SEQUENCE</scope>
    <source>
        <strain evidence="1">CG-C14</strain>
    </source>
</reference>
<protein>
    <submittedName>
        <fullName evidence="1">Uncharacterized protein</fullName>
    </submittedName>
</protein>
<evidence type="ECO:0000313" key="1">
    <source>
        <dbReference type="EMBL" id="KAJ2971166.1"/>
    </source>
</evidence>
<proteinExistence type="predicted"/>